<dbReference type="Pfam" id="PF01266">
    <property type="entry name" value="DAO"/>
    <property type="match status" value="1"/>
</dbReference>
<feature type="domain" description="Aminomethyltransferase C-terminal" evidence="5">
    <location>
        <begin position="727"/>
        <end position="805"/>
    </location>
</feature>
<dbReference type="Pfam" id="PF16350">
    <property type="entry name" value="FAO_M"/>
    <property type="match status" value="1"/>
</dbReference>
<dbReference type="SUPFAM" id="SSF51905">
    <property type="entry name" value="FAD/NAD(P)-binding domain"/>
    <property type="match status" value="1"/>
</dbReference>
<feature type="domain" description="FAD dependent oxidoreductase" evidence="3">
    <location>
        <begin position="6"/>
        <end position="368"/>
    </location>
</feature>
<feature type="domain" description="FAD dependent oxidoreductase central" evidence="6">
    <location>
        <begin position="371"/>
        <end position="424"/>
    </location>
</feature>
<dbReference type="GO" id="GO:0016491">
    <property type="term" value="F:oxidoreductase activity"/>
    <property type="evidence" value="ECO:0007669"/>
    <property type="project" value="UniProtKB-KW"/>
</dbReference>
<dbReference type="SUPFAM" id="SSF54373">
    <property type="entry name" value="FAD-linked reductases, C-terminal domain"/>
    <property type="match status" value="1"/>
</dbReference>
<dbReference type="InterPro" id="IPR013977">
    <property type="entry name" value="GcvT_C"/>
</dbReference>
<dbReference type="Gene3D" id="3.50.50.60">
    <property type="entry name" value="FAD/NAD(P)-binding domain"/>
    <property type="match status" value="1"/>
</dbReference>
<evidence type="ECO:0000313" key="8">
    <source>
        <dbReference type="Proteomes" id="UP000094412"/>
    </source>
</evidence>
<dbReference type="InterPro" id="IPR028896">
    <property type="entry name" value="GcvT/YgfZ/DmdA"/>
</dbReference>
<keyword evidence="8" id="KW-1185">Reference proteome</keyword>
<dbReference type="InterPro" id="IPR006222">
    <property type="entry name" value="GCVT_N"/>
</dbReference>
<dbReference type="InterPro" id="IPR032503">
    <property type="entry name" value="FAO_M"/>
</dbReference>
<feature type="domain" description="GCVT N-terminal" evidence="4">
    <location>
        <begin position="428"/>
        <end position="706"/>
    </location>
</feature>
<evidence type="ECO:0000259" key="3">
    <source>
        <dbReference type="Pfam" id="PF01266"/>
    </source>
</evidence>
<comment type="similarity">
    <text evidence="1">Belongs to the GcvT family.</text>
</comment>
<accession>A0A1C2DYJ1</accession>
<dbReference type="InterPro" id="IPR036188">
    <property type="entry name" value="FAD/NAD-bd_sf"/>
</dbReference>
<dbReference type="PANTHER" id="PTHR43757:SF2">
    <property type="entry name" value="AMINOMETHYLTRANSFERASE, MITOCHONDRIAL"/>
    <property type="match status" value="1"/>
</dbReference>
<evidence type="ECO:0000259" key="6">
    <source>
        <dbReference type="Pfam" id="PF16350"/>
    </source>
</evidence>
<dbReference type="SUPFAM" id="SSF101790">
    <property type="entry name" value="Aminomethyltransferase beta-barrel domain"/>
    <property type="match status" value="1"/>
</dbReference>
<evidence type="ECO:0000313" key="7">
    <source>
        <dbReference type="EMBL" id="OCX19839.1"/>
    </source>
</evidence>
<dbReference type="InterPro" id="IPR027266">
    <property type="entry name" value="TrmE/GcvT-like"/>
</dbReference>
<dbReference type="PROSITE" id="PS51257">
    <property type="entry name" value="PROKAR_LIPOPROTEIN"/>
    <property type="match status" value="1"/>
</dbReference>
<keyword evidence="2" id="KW-0560">Oxidoreductase</keyword>
<dbReference type="InterPro" id="IPR006076">
    <property type="entry name" value="FAD-dep_OxRdtase"/>
</dbReference>
<dbReference type="STRING" id="1566387.QV13_09495"/>
<dbReference type="RefSeq" id="WP_024923515.1">
    <property type="nucleotide sequence ID" value="NZ_MDEO01000030.1"/>
</dbReference>
<gene>
    <name evidence="7" type="ORF">QV13_09495</name>
</gene>
<comment type="caution">
    <text evidence="7">The sequence shown here is derived from an EMBL/GenBank/DDBJ whole genome shotgun (WGS) entry which is preliminary data.</text>
</comment>
<sequence length="813" mass="89248">MKSHARVVVIGGGVVGCSVLFHLARAGWMDVVLLERDELTSGSTWHAAGGMHTINGDPNVAKLQKYTISLYKEIEELSGQATGVHLTGGVFLAATEARMDWLRNMVAKGRYLGIELEEISPREAAELMPLIDPGQFVGAIHNKEDGHLDPSGVTHAYAKAARKLGAQIERFTKVEDIVRRPDGLWRVITNKGEVVAEHVVNAGGLWAREVGRMVGLELPVLAMEHMYLITEDMPEVAAWNKKTGMEIMHAVDFDGELYLRQERGGMLMGTYEKAGKPWSEQSTPWDFGHELLEPDIDRIAPSLEVGFRHFPAFQNTGIKQIINGPFTFAPDGNPLVGPVRGLPGFWLACGVMAGFSQGGGVGLALANWMMHGDPGADIWAMDVARYGGWASMAYTNAKVRENYSRRFSIRFPNEELLAGRPLRTTPVYDLLATEGAQFGASYGLEVPLWYAPEGVRDAFSWRRSTDFEHVANEVRAVRERVGLSEISSFAKYRVTGEGAGTWLDRLLACKLPAPGRMTLAPMLKEDGKLIGDFSLANLGPGNAGDEEWFIAGSGLAEQYHMRWFERHLPAEGSVKVEALGLSRVGLSIAGPHARDLLAKVTRADVSAAAFKFMDIKRTEIGLAPCLVGRVSYTGDLGYEIWMAPEYQRHVLETLMEAGKEFGVGLFGSRALNALRLEKNYGSWAREYRPIYGPLEAGLDRFVAYSKPADFFGKQAAVVERASGGKLRLRSFVVDAVDADVIGDEPIWHGGSVRGWVTSGGYAHHSGVSVAMGYVPKEIADESDGFEIEYLGRRHAARIQPTPLFDGNQERMRG</sequence>
<dbReference type="Proteomes" id="UP000094412">
    <property type="component" value="Unassembled WGS sequence"/>
</dbReference>
<organism evidence="7 8">
    <name type="scientific">Mesorhizobium hungaricum</name>
    <dbReference type="NCBI Taxonomy" id="1566387"/>
    <lineage>
        <taxon>Bacteria</taxon>
        <taxon>Pseudomonadati</taxon>
        <taxon>Pseudomonadota</taxon>
        <taxon>Alphaproteobacteria</taxon>
        <taxon>Hyphomicrobiales</taxon>
        <taxon>Phyllobacteriaceae</taxon>
        <taxon>Mesorhizobium</taxon>
    </lineage>
</organism>
<dbReference type="OrthoDB" id="9804379at2"/>
<dbReference type="Pfam" id="PF01571">
    <property type="entry name" value="GCV_T"/>
    <property type="match status" value="1"/>
</dbReference>
<dbReference type="AlphaFoldDB" id="A0A1C2DYJ1"/>
<evidence type="ECO:0000256" key="1">
    <source>
        <dbReference type="ARBA" id="ARBA00008609"/>
    </source>
</evidence>
<name>A0A1C2DYJ1_9HYPH</name>
<dbReference type="Pfam" id="PF08669">
    <property type="entry name" value="GCV_T_C"/>
    <property type="match status" value="1"/>
</dbReference>
<dbReference type="Gene3D" id="3.30.9.10">
    <property type="entry name" value="D-Amino Acid Oxidase, subunit A, domain 2"/>
    <property type="match status" value="1"/>
</dbReference>
<dbReference type="EMBL" id="MDEO01000030">
    <property type="protein sequence ID" value="OCX19839.1"/>
    <property type="molecule type" value="Genomic_DNA"/>
</dbReference>
<reference evidence="7 8" key="1">
    <citation type="submission" date="2016-08" db="EMBL/GenBank/DDBJ databases">
        <title>Whole genome sequence of Mesorhizobium sp. strain UASWS1009 isolated from industrial sewage.</title>
        <authorList>
            <person name="Crovadore J."/>
            <person name="Calmin G."/>
            <person name="Chablais R."/>
            <person name="Cochard B."/>
            <person name="Lefort F."/>
        </authorList>
    </citation>
    <scope>NUCLEOTIDE SEQUENCE [LARGE SCALE GENOMIC DNA]</scope>
    <source>
        <strain evidence="7 8">UASWS1009</strain>
    </source>
</reference>
<dbReference type="Gene3D" id="2.40.30.110">
    <property type="entry name" value="Aminomethyltransferase beta-barrel domains"/>
    <property type="match status" value="1"/>
</dbReference>
<dbReference type="Gene3D" id="3.30.1360.120">
    <property type="entry name" value="Probable tRNA modification gtpase trme, domain 1"/>
    <property type="match status" value="1"/>
</dbReference>
<proteinExistence type="inferred from homology"/>
<dbReference type="Gene3D" id="3.30.70.1400">
    <property type="entry name" value="Aminomethyltransferase beta-barrel domains"/>
    <property type="match status" value="1"/>
</dbReference>
<dbReference type="InterPro" id="IPR029043">
    <property type="entry name" value="GcvT/YgfZ_C"/>
</dbReference>
<dbReference type="PANTHER" id="PTHR43757">
    <property type="entry name" value="AMINOMETHYLTRANSFERASE"/>
    <property type="match status" value="1"/>
</dbReference>
<evidence type="ECO:0000256" key="2">
    <source>
        <dbReference type="ARBA" id="ARBA00023002"/>
    </source>
</evidence>
<protein>
    <submittedName>
        <fullName evidence="7">Glycine cleavage system protein T</fullName>
    </submittedName>
</protein>
<evidence type="ECO:0000259" key="4">
    <source>
        <dbReference type="Pfam" id="PF01571"/>
    </source>
</evidence>
<dbReference type="SUPFAM" id="SSF103025">
    <property type="entry name" value="Folate-binding domain"/>
    <property type="match status" value="1"/>
</dbReference>
<evidence type="ECO:0000259" key="5">
    <source>
        <dbReference type="Pfam" id="PF08669"/>
    </source>
</evidence>